<keyword evidence="6" id="KW-0812">Transmembrane</keyword>
<proteinExistence type="inferred from homology"/>
<gene>
    <name evidence="9" type="ORF">HYR64_09695</name>
</gene>
<evidence type="ECO:0000313" key="9">
    <source>
        <dbReference type="EMBL" id="MBI1757365.1"/>
    </source>
</evidence>
<dbReference type="Gene3D" id="2.40.420.20">
    <property type="match status" value="1"/>
</dbReference>
<feature type="domain" description="Multidrug resistance protein MdtA-like barrel-sandwich hybrid" evidence="7">
    <location>
        <begin position="83"/>
        <end position="400"/>
    </location>
</feature>
<evidence type="ECO:0000259" key="8">
    <source>
        <dbReference type="Pfam" id="PF25990"/>
    </source>
</evidence>
<dbReference type="EMBL" id="JACOSL010000059">
    <property type="protein sequence ID" value="MBI1757365.1"/>
    <property type="molecule type" value="Genomic_DNA"/>
</dbReference>
<dbReference type="PANTHER" id="PTHR32347:SF14">
    <property type="entry name" value="EFFLUX SYSTEM COMPONENT YKNX-RELATED"/>
    <property type="match status" value="1"/>
</dbReference>
<dbReference type="Gene3D" id="1.10.287.470">
    <property type="entry name" value="Helix hairpin bin"/>
    <property type="match status" value="1"/>
</dbReference>
<comment type="caution">
    <text evidence="9">The sequence shown here is derived from an EMBL/GenBank/DDBJ whole genome shotgun (WGS) entry which is preliminary data.</text>
</comment>
<dbReference type="GO" id="GO:0022857">
    <property type="term" value="F:transmembrane transporter activity"/>
    <property type="evidence" value="ECO:0007669"/>
    <property type="project" value="InterPro"/>
</dbReference>
<evidence type="ECO:0000313" key="10">
    <source>
        <dbReference type="Proteomes" id="UP000727962"/>
    </source>
</evidence>
<keyword evidence="3 4" id="KW-0175">Coiled coil</keyword>
<dbReference type="SUPFAM" id="SSF111369">
    <property type="entry name" value="HlyD-like secretion proteins"/>
    <property type="match status" value="2"/>
</dbReference>
<organism evidence="9 10">
    <name type="scientific">Fimbriimonas ginsengisoli</name>
    <dbReference type="NCBI Taxonomy" id="1005039"/>
    <lineage>
        <taxon>Bacteria</taxon>
        <taxon>Bacillati</taxon>
        <taxon>Armatimonadota</taxon>
        <taxon>Fimbriimonadia</taxon>
        <taxon>Fimbriimonadales</taxon>
        <taxon>Fimbriimonadaceae</taxon>
        <taxon>Fimbriimonas</taxon>
    </lineage>
</organism>
<name>A0A931PWI5_FIMGI</name>
<evidence type="ECO:0000256" key="2">
    <source>
        <dbReference type="ARBA" id="ARBA00009477"/>
    </source>
</evidence>
<evidence type="ECO:0000256" key="5">
    <source>
        <dbReference type="SAM" id="MobiDB-lite"/>
    </source>
</evidence>
<feature type="transmembrane region" description="Helical" evidence="6">
    <location>
        <begin position="28"/>
        <end position="45"/>
    </location>
</feature>
<feature type="coiled-coil region" evidence="4">
    <location>
        <begin position="282"/>
        <end position="326"/>
    </location>
</feature>
<keyword evidence="6" id="KW-0472">Membrane</keyword>
<evidence type="ECO:0000256" key="6">
    <source>
        <dbReference type="SAM" id="Phobius"/>
    </source>
</evidence>
<comment type="subcellular location">
    <subcellularLocation>
        <location evidence="1">Cell envelope</location>
    </subcellularLocation>
</comment>
<dbReference type="SUPFAM" id="SSF56954">
    <property type="entry name" value="Outer membrane efflux proteins (OEP)"/>
    <property type="match status" value="1"/>
</dbReference>
<dbReference type="Proteomes" id="UP000727962">
    <property type="component" value="Unassembled WGS sequence"/>
</dbReference>
<dbReference type="InterPro" id="IPR050465">
    <property type="entry name" value="UPF0194_transport"/>
</dbReference>
<feature type="region of interest" description="Disordered" evidence="5">
    <location>
        <begin position="550"/>
        <end position="575"/>
    </location>
</feature>
<dbReference type="Pfam" id="PF25917">
    <property type="entry name" value="BSH_RND"/>
    <property type="match status" value="1"/>
</dbReference>
<sequence length="575" mass="59150">MNEPSVAVEPSPAEKSSGRRTKALRSRIVWALGALLLLSLAYWGSARLRKGSGPSLITSTVTRGDLIETVSATGSISAQTGAMVKIGSQITGRIKYLAADVGSTVKAGEVIAELDAPDLRAQLDQAKASLAQAQSRLQQQLAGVPLERAQTVSSIEGARQAYAGSMDRLQAAQANAGQQGEATASDIVRAEKALSSAQSNLSYMTLTAGLQIQTAKEQLAQAEANSASSAASLARLEALVAKGYASQAELDVVRAQAAVNASQTRSARSNYDLVKEKVSTDLKVAKDQVDSAQAGLRAAKSETQIVESKQATARDAQASVRQAQAAMAAAAAGISNDVVKDKDVQAARDAVLQAAAQVALNEAQMDKSFIRSPISGTVLQLSAQQGETIAAGLSAPTVIIVADLKRLEVDAFVDETDIAKVKLGQVANITVDAFPGRTFEGKVIKIASGSTIQQGVVSYGVTVSVAGAKEVLKPDMTANVTIQTRRRTNVLLVPAVAVQLGTRGPSVQVLETTGGEKKITRKSITTGGSDGVNIEVLKGLQGGEVVVMAGGAPQTSQGGSSFLGSGGGGPGGRPR</sequence>
<evidence type="ECO:0000259" key="7">
    <source>
        <dbReference type="Pfam" id="PF25917"/>
    </source>
</evidence>
<dbReference type="PANTHER" id="PTHR32347">
    <property type="entry name" value="EFFLUX SYSTEM COMPONENT YKNX-RELATED"/>
    <property type="match status" value="1"/>
</dbReference>
<dbReference type="Pfam" id="PF25990">
    <property type="entry name" value="Beta-barrel_YknX"/>
    <property type="match status" value="1"/>
</dbReference>
<dbReference type="AlphaFoldDB" id="A0A931PWI5"/>
<evidence type="ECO:0000256" key="3">
    <source>
        <dbReference type="ARBA" id="ARBA00023054"/>
    </source>
</evidence>
<accession>A0A931PWI5</accession>
<feature type="coiled-coil region" evidence="4">
    <location>
        <begin position="116"/>
        <end position="143"/>
    </location>
</feature>
<dbReference type="InterPro" id="IPR006143">
    <property type="entry name" value="RND_pump_MFP"/>
</dbReference>
<dbReference type="GO" id="GO:0016020">
    <property type="term" value="C:membrane"/>
    <property type="evidence" value="ECO:0007669"/>
    <property type="project" value="InterPro"/>
</dbReference>
<dbReference type="Gene3D" id="2.40.30.170">
    <property type="match status" value="1"/>
</dbReference>
<keyword evidence="6" id="KW-1133">Transmembrane helix</keyword>
<dbReference type="GO" id="GO:0030313">
    <property type="term" value="C:cell envelope"/>
    <property type="evidence" value="ECO:0007669"/>
    <property type="project" value="UniProtKB-SubCell"/>
</dbReference>
<dbReference type="Gene3D" id="2.40.50.100">
    <property type="match status" value="1"/>
</dbReference>
<dbReference type="NCBIfam" id="TIGR01730">
    <property type="entry name" value="RND_mfp"/>
    <property type="match status" value="1"/>
</dbReference>
<protein>
    <submittedName>
        <fullName evidence="9">Efflux RND transporter periplasmic adaptor subunit</fullName>
    </submittedName>
</protein>
<comment type="similarity">
    <text evidence="2">Belongs to the membrane fusion protein (MFP) (TC 8.A.1) family.</text>
</comment>
<feature type="domain" description="YknX-like beta-barrel" evidence="8">
    <location>
        <begin position="407"/>
        <end position="482"/>
    </location>
</feature>
<reference evidence="9" key="1">
    <citation type="submission" date="2020-07" db="EMBL/GenBank/DDBJ databases">
        <title>Huge and variable diversity of episymbiotic CPR bacteria and DPANN archaea in groundwater ecosystems.</title>
        <authorList>
            <person name="He C.Y."/>
            <person name="Keren R."/>
            <person name="Whittaker M."/>
            <person name="Farag I.F."/>
            <person name="Doudna J."/>
            <person name="Cate J.H.D."/>
            <person name="Banfield J.F."/>
        </authorList>
    </citation>
    <scope>NUCLEOTIDE SEQUENCE</scope>
    <source>
        <strain evidence="9">NC_groundwater_17_Pr7_B-0.1um_64_12</strain>
    </source>
</reference>
<dbReference type="InterPro" id="IPR058625">
    <property type="entry name" value="MdtA-like_BSH"/>
</dbReference>
<dbReference type="InterPro" id="IPR058636">
    <property type="entry name" value="Beta-barrel_YknX"/>
</dbReference>
<evidence type="ECO:0000256" key="1">
    <source>
        <dbReference type="ARBA" id="ARBA00004196"/>
    </source>
</evidence>
<evidence type="ECO:0000256" key="4">
    <source>
        <dbReference type="SAM" id="Coils"/>
    </source>
</evidence>
<feature type="compositionally biased region" description="Gly residues" evidence="5">
    <location>
        <begin position="564"/>
        <end position="575"/>
    </location>
</feature>